<dbReference type="InterPro" id="IPR055482">
    <property type="entry name" value="DUF7054"/>
</dbReference>
<accession>A0A7N0TCN0</accession>
<reference evidence="2" key="1">
    <citation type="submission" date="2021-01" db="UniProtKB">
        <authorList>
            <consortium name="EnsemblPlants"/>
        </authorList>
    </citation>
    <scope>IDENTIFICATION</scope>
</reference>
<sequence>MNRKENRILISINLIGSSGPICLVTNKEDNMENVIYLPLKSHAREGRLLVKGLDVNKFSLYCSPCWNR</sequence>
<evidence type="ECO:0000313" key="3">
    <source>
        <dbReference type="Proteomes" id="UP000594263"/>
    </source>
</evidence>
<dbReference type="AlphaFoldDB" id="A0A7N0TCN0"/>
<protein>
    <recommendedName>
        <fullName evidence="1">DUF7054 domain-containing protein</fullName>
    </recommendedName>
</protein>
<evidence type="ECO:0000259" key="1">
    <source>
        <dbReference type="Pfam" id="PF23156"/>
    </source>
</evidence>
<dbReference type="InterPro" id="IPR040358">
    <property type="entry name" value="At4g22758-like"/>
</dbReference>
<name>A0A7N0TCN0_KALFE</name>
<evidence type="ECO:0000313" key="2">
    <source>
        <dbReference type="EnsemblPlants" id="Kaladp0032s0147.1.v1.1.CDS.1"/>
    </source>
</evidence>
<organism evidence="2 3">
    <name type="scientific">Kalanchoe fedtschenkoi</name>
    <name type="common">Lavender scallops</name>
    <name type="synonym">South American air plant</name>
    <dbReference type="NCBI Taxonomy" id="63787"/>
    <lineage>
        <taxon>Eukaryota</taxon>
        <taxon>Viridiplantae</taxon>
        <taxon>Streptophyta</taxon>
        <taxon>Embryophyta</taxon>
        <taxon>Tracheophyta</taxon>
        <taxon>Spermatophyta</taxon>
        <taxon>Magnoliopsida</taxon>
        <taxon>eudicotyledons</taxon>
        <taxon>Gunneridae</taxon>
        <taxon>Pentapetalae</taxon>
        <taxon>Saxifragales</taxon>
        <taxon>Crassulaceae</taxon>
        <taxon>Kalanchoe</taxon>
    </lineage>
</organism>
<dbReference type="EnsemblPlants" id="Kaladp0032s0147.1.v1.1">
    <property type="protein sequence ID" value="Kaladp0032s0147.1.v1.1.CDS.1"/>
    <property type="gene ID" value="Kaladp0032s0147.v1.1"/>
</dbReference>
<dbReference type="PANTHER" id="PTHR33270">
    <property type="entry name" value="BNAC05G50380D PROTEIN"/>
    <property type="match status" value="1"/>
</dbReference>
<keyword evidence="3" id="KW-1185">Reference proteome</keyword>
<feature type="domain" description="DUF7054" evidence="1">
    <location>
        <begin position="4"/>
        <end position="64"/>
    </location>
</feature>
<dbReference type="Proteomes" id="UP000594263">
    <property type="component" value="Unplaced"/>
</dbReference>
<dbReference type="Pfam" id="PF23156">
    <property type="entry name" value="DUF7054"/>
    <property type="match status" value="1"/>
</dbReference>
<dbReference type="PANTHER" id="PTHR33270:SF18">
    <property type="entry name" value="OS02G0324700 PROTEIN"/>
    <property type="match status" value="1"/>
</dbReference>
<proteinExistence type="predicted"/>
<dbReference type="Gramene" id="Kaladp0032s0147.1.v1.1">
    <property type="protein sequence ID" value="Kaladp0032s0147.1.v1.1.CDS.1"/>
    <property type="gene ID" value="Kaladp0032s0147.v1.1"/>
</dbReference>